<feature type="compositionally biased region" description="Low complexity" evidence="4">
    <location>
        <begin position="793"/>
        <end position="810"/>
    </location>
</feature>
<keyword evidence="2 3" id="KW-0175">Coiled coil</keyword>
<feature type="region of interest" description="Disordered" evidence="4">
    <location>
        <begin position="659"/>
        <end position="681"/>
    </location>
</feature>
<dbReference type="PANTHER" id="PTHR19212">
    <property type="entry name" value="LEUCINE RICH REPEAT IN FLII INTERACTING PROTEIN"/>
    <property type="match status" value="1"/>
</dbReference>
<feature type="compositionally biased region" description="Low complexity" evidence="4">
    <location>
        <begin position="542"/>
        <end position="553"/>
    </location>
</feature>
<feature type="compositionally biased region" description="Polar residues" evidence="4">
    <location>
        <begin position="665"/>
        <end position="674"/>
    </location>
</feature>
<feature type="compositionally biased region" description="Low complexity" evidence="4">
    <location>
        <begin position="464"/>
        <end position="481"/>
    </location>
</feature>
<feature type="region of interest" description="Disordered" evidence="4">
    <location>
        <begin position="1"/>
        <end position="121"/>
    </location>
</feature>
<feature type="non-terminal residue" evidence="5">
    <location>
        <position position="1"/>
    </location>
</feature>
<evidence type="ECO:0000256" key="4">
    <source>
        <dbReference type="SAM" id="MobiDB-lite"/>
    </source>
</evidence>
<evidence type="ECO:0000256" key="1">
    <source>
        <dbReference type="ARBA" id="ARBA00008275"/>
    </source>
</evidence>
<dbReference type="PANTHER" id="PTHR19212:SF0">
    <property type="entry name" value="LD07988P"/>
    <property type="match status" value="1"/>
</dbReference>
<dbReference type="EMBL" id="CAJNOE010000334">
    <property type="protein sequence ID" value="CAF1155354.1"/>
    <property type="molecule type" value="Genomic_DNA"/>
</dbReference>
<feature type="coiled-coil region" evidence="3">
    <location>
        <begin position="567"/>
        <end position="594"/>
    </location>
</feature>
<feature type="compositionally biased region" description="Polar residues" evidence="4">
    <location>
        <begin position="336"/>
        <end position="345"/>
    </location>
</feature>
<feature type="compositionally biased region" description="Basic and acidic residues" evidence="4">
    <location>
        <begin position="498"/>
        <end position="540"/>
    </location>
</feature>
<comment type="caution">
    <text evidence="5">The sequence shown here is derived from an EMBL/GenBank/DDBJ whole genome shotgun (WGS) entry which is preliminary data.</text>
</comment>
<gene>
    <name evidence="5" type="ORF">IZO911_LOCUS26010</name>
</gene>
<reference evidence="5" key="1">
    <citation type="submission" date="2021-02" db="EMBL/GenBank/DDBJ databases">
        <authorList>
            <person name="Nowell W R."/>
        </authorList>
    </citation>
    <scope>NUCLEOTIDE SEQUENCE</scope>
</reference>
<feature type="compositionally biased region" description="Basic and acidic residues" evidence="4">
    <location>
        <begin position="827"/>
        <end position="869"/>
    </location>
</feature>
<proteinExistence type="inferred from homology"/>
<evidence type="ECO:0000313" key="5">
    <source>
        <dbReference type="EMBL" id="CAF1155354.1"/>
    </source>
</evidence>
<dbReference type="AlphaFoldDB" id="A0A814T213"/>
<feature type="region of interest" description="Disordered" evidence="4">
    <location>
        <begin position="330"/>
        <end position="353"/>
    </location>
</feature>
<dbReference type="GO" id="GO:0006355">
    <property type="term" value="P:regulation of DNA-templated transcription"/>
    <property type="evidence" value="ECO:0007669"/>
    <property type="project" value="InterPro"/>
</dbReference>
<feature type="compositionally biased region" description="Low complexity" evidence="4">
    <location>
        <begin position="871"/>
        <end position="882"/>
    </location>
</feature>
<dbReference type="Proteomes" id="UP000663860">
    <property type="component" value="Unassembled WGS sequence"/>
</dbReference>
<feature type="compositionally biased region" description="Acidic residues" evidence="4">
    <location>
        <begin position="89"/>
        <end position="100"/>
    </location>
</feature>
<feature type="coiled-coil region" evidence="3">
    <location>
        <begin position="193"/>
        <end position="247"/>
    </location>
</feature>
<dbReference type="Gene3D" id="1.20.5.4090">
    <property type="match status" value="1"/>
</dbReference>
<feature type="region of interest" description="Disordered" evidence="4">
    <location>
        <begin position="777"/>
        <end position="889"/>
    </location>
</feature>
<sequence length="889" mass="103145">MSSSTSSRYRESAAVTAPTKVHEQQNTSFAEEHALDAIAKEAELRLQHQREQNREARQLRHKELEKNARDDTVGNSFILHKTNQKEQEQYEEDEEEDDGGDSAAPLTPSAPMGANRSRLMSIDGGNNNTMGTSTNSLLLQKFLNGDVDLRSIEQRDLRRLLSELETKYKAAMIANSSMYNEKQALRYQVDTFKDILDDHYETLNQAKRQLKEKSKDFELQKRTLTDLQQEHNQLKEILISREKLIQESGMQLLTGDEVNGKTNSEEKLSSVLPTGLVSQETLNLLNSLGKGSIDEKLKRILNEKREQFEHIVKLKSELDEEKTRLRTLERQLPKLSDSQHNQNGVLDSEHQKQLTKEVTDLKNRLQRLEAENVSVHQENKRYDAQLKRHKQQTDDAERIEEDLKQERRRLQREYREMKSRYDDALLDNQRLQDRIDSMEFVRRNYNSSSRQLMNSSGGGGGGVSYLPPSSSRSGRAPSVARYTSVERETDPLLPPPYRSREPSVARRASRDYSNDRWSTRRDSTTNDHDYTSSNTRRPDRWSSMTSPNMSSSTYNFSSLPGRIYPHLRVAREELESERTRSDVLQRENERLRTLQKLSSVLPTGLVSQETLNLLNSLGKGSIDEKLKRILNEKREQFEHIVKLKSELDEEKTRLRTLERQLPKLSDSQHNQNGALDSEHQKQLTKEVTDLKNRLQRLEAENVSVHQENKRYDAQLKRHKQQTDDAERIEEDLKQERRRLQREYREMKSRYDDALLDNQRLQDRIDSMEFVRRNYNSSSRQLMNSSGGGGGGVSYLPPSSSRSGRAPSVARYTSVEREMDPLLPPPYRSREPSVARRASRDYSNDRWSTRRDSTTNDHDYTSSNMRRPDRWSSMTSPNMSSSTYNFSSLP</sequence>
<accession>A0A814T213</accession>
<protein>
    <submittedName>
        <fullName evidence="5">Uncharacterized protein</fullName>
    </submittedName>
</protein>
<dbReference type="InterPro" id="IPR019139">
    <property type="entry name" value="LRRFIP1/2"/>
</dbReference>
<evidence type="ECO:0000256" key="2">
    <source>
        <dbReference type="ARBA" id="ARBA00023054"/>
    </source>
</evidence>
<organism evidence="5 6">
    <name type="scientific">Adineta steineri</name>
    <dbReference type="NCBI Taxonomy" id="433720"/>
    <lineage>
        <taxon>Eukaryota</taxon>
        <taxon>Metazoa</taxon>
        <taxon>Spiralia</taxon>
        <taxon>Gnathifera</taxon>
        <taxon>Rotifera</taxon>
        <taxon>Eurotatoria</taxon>
        <taxon>Bdelloidea</taxon>
        <taxon>Adinetida</taxon>
        <taxon>Adinetidae</taxon>
        <taxon>Adineta</taxon>
    </lineage>
</organism>
<evidence type="ECO:0000313" key="6">
    <source>
        <dbReference type="Proteomes" id="UP000663860"/>
    </source>
</evidence>
<evidence type="ECO:0000256" key="3">
    <source>
        <dbReference type="SAM" id="Coils"/>
    </source>
</evidence>
<dbReference type="Pfam" id="PF09738">
    <property type="entry name" value="LRRFIP"/>
    <property type="match status" value="2"/>
</dbReference>
<feature type="region of interest" description="Disordered" evidence="4">
    <location>
        <begin position="448"/>
        <end position="555"/>
    </location>
</feature>
<name>A0A814T213_9BILA</name>
<feature type="compositionally biased region" description="Basic and acidic residues" evidence="4">
    <location>
        <begin position="30"/>
        <end position="72"/>
    </location>
</feature>
<comment type="similarity">
    <text evidence="1">Belongs to the LRRFIP family.</text>
</comment>